<evidence type="ECO:0000313" key="3">
    <source>
        <dbReference type="RefSeq" id="XP_036355885.1"/>
    </source>
</evidence>
<proteinExistence type="predicted"/>
<organism evidence="2 3">
    <name type="scientific">Octopus sinensis</name>
    <name type="common">East Asian common octopus</name>
    <dbReference type="NCBI Taxonomy" id="2607531"/>
    <lineage>
        <taxon>Eukaryota</taxon>
        <taxon>Metazoa</taxon>
        <taxon>Spiralia</taxon>
        <taxon>Lophotrochozoa</taxon>
        <taxon>Mollusca</taxon>
        <taxon>Cephalopoda</taxon>
        <taxon>Coleoidea</taxon>
        <taxon>Octopodiformes</taxon>
        <taxon>Octopoda</taxon>
        <taxon>Incirrata</taxon>
        <taxon>Octopodidae</taxon>
        <taxon>Octopus</taxon>
    </lineage>
</organism>
<keyword evidence="3" id="KW-0418">Kinase</keyword>
<feature type="compositionally biased region" description="Basic and acidic residues" evidence="1">
    <location>
        <begin position="203"/>
        <end position="214"/>
    </location>
</feature>
<evidence type="ECO:0000256" key="1">
    <source>
        <dbReference type="SAM" id="MobiDB-lite"/>
    </source>
</evidence>
<protein>
    <submittedName>
        <fullName evidence="3">Probable serine/threonine-protein kinase DDB_G0283337</fullName>
    </submittedName>
</protein>
<dbReference type="GO" id="GO:0016301">
    <property type="term" value="F:kinase activity"/>
    <property type="evidence" value="ECO:0007669"/>
    <property type="project" value="UniProtKB-KW"/>
</dbReference>
<name>A0A7E6ELP1_9MOLL</name>
<sequence length="368" mass="42528">MGSSVSAEVTNLVGAYLLKCIRNEIPELQGGLYRDDTLFVVHSNNKSHIERIKKKINRFFKDFNLSITYEPGIKIANFLDITLDLNSKLHYPFRKEGEITSYVSKLSNHPPNIINSLVRNISIRISKLSSNFDIFNSHSEHYNEALFRAGYNQKITFIDIENLQTHNKLNNLNNNNHVNNKNDQAEKIRRGRFNTTSNRNGNKNKDNCIDHNMDSPDKTILDKIKKHTISNVDNNKDQARNNSRSRFTTAKYPNEIKNNNKNIVLNTCNTVKINFDNTKKHANNKYKESDDRKNNSNNPNSNSKKFNKKDIIWLNIPFNCAVLSDIQNNSSNQNYEKYTRTVSSNSNMRLLSSNYSTSNYNSPRCDTY</sequence>
<dbReference type="Proteomes" id="UP000515154">
    <property type="component" value="Unplaced"/>
</dbReference>
<dbReference type="AlphaFoldDB" id="A0A7E6ELP1"/>
<evidence type="ECO:0000313" key="2">
    <source>
        <dbReference type="Proteomes" id="UP000515154"/>
    </source>
</evidence>
<dbReference type="KEGG" id="osn:118761839"/>
<dbReference type="RefSeq" id="XP_036355885.1">
    <property type="nucleotide sequence ID" value="XM_036499992.1"/>
</dbReference>
<feature type="region of interest" description="Disordered" evidence="1">
    <location>
        <begin position="233"/>
        <end position="252"/>
    </location>
</feature>
<keyword evidence="2" id="KW-1185">Reference proteome</keyword>
<feature type="region of interest" description="Disordered" evidence="1">
    <location>
        <begin position="194"/>
        <end position="214"/>
    </location>
</feature>
<accession>A0A7E6ELP1</accession>
<gene>
    <name evidence="3" type="primary">LOC118761839</name>
</gene>
<reference evidence="3" key="1">
    <citation type="submission" date="2025-08" db="UniProtKB">
        <authorList>
            <consortium name="RefSeq"/>
        </authorList>
    </citation>
    <scope>IDENTIFICATION</scope>
</reference>
<keyword evidence="3" id="KW-0808">Transferase</keyword>
<feature type="region of interest" description="Disordered" evidence="1">
    <location>
        <begin position="279"/>
        <end position="305"/>
    </location>
</feature>
<feature type="compositionally biased region" description="Basic and acidic residues" evidence="1">
    <location>
        <begin position="285"/>
        <end position="294"/>
    </location>
</feature>
<feature type="compositionally biased region" description="Low complexity" evidence="1">
    <location>
        <begin position="295"/>
        <end position="304"/>
    </location>
</feature>